<dbReference type="EMBL" id="PGGC01000194">
    <property type="protein sequence ID" value="PJG57600.1"/>
    <property type="molecule type" value="Genomic_DNA"/>
</dbReference>
<reference evidence="1 2" key="1">
    <citation type="submission" date="2017-11" db="EMBL/GenBank/DDBJ databases">
        <title>Draft genome sequence of environmental isolate Aeromonas cavernicola sp. nov. MDC 2508.</title>
        <authorList>
            <person name="Colston S.M."/>
            <person name="Navarro A."/>
            <person name="Martinez-Murcia A.J."/>
            <person name="Graf J."/>
        </authorList>
    </citation>
    <scope>NUCLEOTIDE SEQUENCE [LARGE SCALE GENOMIC DNA]</scope>
    <source>
        <strain evidence="1 2">MDC 2508</strain>
    </source>
</reference>
<keyword evidence="2" id="KW-1185">Reference proteome</keyword>
<dbReference type="OrthoDB" id="4332009at2"/>
<accession>A0A2H9U0S1</accession>
<name>A0A2H9U0S1_9GAMM</name>
<comment type="caution">
    <text evidence="1">The sequence shown here is derived from an EMBL/GenBank/DDBJ whole genome shotgun (WGS) entry which is preliminary data.</text>
</comment>
<sequence length="229" mass="25823">MSNFSDKFGPLYAMQKGYVVESENTSDYTHKFGGSSWNIIDEQPVEDGPALLITLDLSDPKLSGLGIKSVNEIPVCSYINSDVWLHDQVYKVNNITKKVSLLSKNSTSINIFHDEDRMPNPLPEKLIRLREIKDSEYPIDEGSYWENTDEFLGGKSFLRVAGKPLWLQEPRKVCCSCNASMTHLMSIGYEGWGGPFEYIDSMPFFIGEAALYAFFCDKCSILKVISQTS</sequence>
<gene>
    <name evidence="1" type="ORF">CUC53_17135</name>
</gene>
<protein>
    <recommendedName>
        <fullName evidence="3">DUF1963 domain-containing protein</fullName>
    </recommendedName>
</protein>
<dbReference type="AlphaFoldDB" id="A0A2H9U0S1"/>
<evidence type="ECO:0008006" key="3">
    <source>
        <dbReference type="Google" id="ProtNLM"/>
    </source>
</evidence>
<organism evidence="1 2">
    <name type="scientific">Aeromonas cavernicola</name>
    <dbReference type="NCBI Taxonomy" id="1006623"/>
    <lineage>
        <taxon>Bacteria</taxon>
        <taxon>Pseudomonadati</taxon>
        <taxon>Pseudomonadota</taxon>
        <taxon>Gammaproteobacteria</taxon>
        <taxon>Aeromonadales</taxon>
        <taxon>Aeromonadaceae</taxon>
        <taxon>Aeromonas</taxon>
    </lineage>
</organism>
<evidence type="ECO:0000313" key="1">
    <source>
        <dbReference type="EMBL" id="PJG57600.1"/>
    </source>
</evidence>
<proteinExistence type="predicted"/>
<dbReference type="RefSeq" id="WP_100295244.1">
    <property type="nucleotide sequence ID" value="NZ_PGGC01000194.1"/>
</dbReference>
<dbReference type="Proteomes" id="UP000235861">
    <property type="component" value="Unassembled WGS sequence"/>
</dbReference>
<evidence type="ECO:0000313" key="2">
    <source>
        <dbReference type="Proteomes" id="UP000235861"/>
    </source>
</evidence>